<proteinExistence type="predicted"/>
<evidence type="ECO:0008006" key="2">
    <source>
        <dbReference type="Google" id="ProtNLM"/>
    </source>
</evidence>
<name>A0A6N3CB71_9FIRM</name>
<dbReference type="RefSeq" id="WP_156635652.1">
    <property type="nucleotide sequence ID" value="NZ_CACRTL010000029.1"/>
</dbReference>
<evidence type="ECO:0000313" key="1">
    <source>
        <dbReference type="EMBL" id="VYU10283.1"/>
    </source>
</evidence>
<reference evidence="1" key="1">
    <citation type="submission" date="2019-11" db="EMBL/GenBank/DDBJ databases">
        <authorList>
            <person name="Feng L."/>
        </authorList>
    </citation>
    <scope>NUCLEOTIDE SEQUENCE</scope>
    <source>
        <strain evidence="1">CramosumLFYP8</strain>
    </source>
</reference>
<sequence length="251" mass="28596">MENTMLRDLAEYIEQLVNGQVAPEIVEHEGVDYIRTSHGYEQLNKPKTRKIEANSLDGLIKLIKNNNKDASDVFGIYSPLIVRVDFNCIEVMSALNADKSRNYLFEANPMIPSLRIGYDMSVEEMIILLSTSFIMTENTEKFINSLSSLRVVEEVEFNDDGVGQTVTAKKGASVNAKFQVQPIVKLKPIRTYEEIEQVESKFLFRVNKNGTVCLREADGGQWKYEVQKRIVAYLEEYLKDLIEENKVVVVG</sequence>
<protein>
    <recommendedName>
        <fullName evidence="2">Phage protein</fullName>
    </recommendedName>
</protein>
<dbReference type="AlphaFoldDB" id="A0A6N3CB71"/>
<organism evidence="1">
    <name type="scientific">Thomasclavelia ramosa</name>
    <dbReference type="NCBI Taxonomy" id="1547"/>
    <lineage>
        <taxon>Bacteria</taxon>
        <taxon>Bacillati</taxon>
        <taxon>Bacillota</taxon>
        <taxon>Erysipelotrichia</taxon>
        <taxon>Erysipelotrichales</taxon>
        <taxon>Coprobacillaceae</taxon>
        <taxon>Thomasclavelia</taxon>
    </lineage>
</organism>
<gene>
    <name evidence="1" type="ORF">CRLFYP8_02954</name>
</gene>
<dbReference type="EMBL" id="CACRTL010000029">
    <property type="protein sequence ID" value="VYU10283.1"/>
    <property type="molecule type" value="Genomic_DNA"/>
</dbReference>
<accession>A0A6N3CB71</accession>